<evidence type="ECO:0000313" key="1">
    <source>
        <dbReference type="EMBL" id="ARN23443.1"/>
    </source>
</evidence>
<accession>A0A1W6LGU8</accession>
<organism evidence="1 2">
    <name type="scientific">Piscinibacter gummiphilus</name>
    <dbReference type="NCBI Taxonomy" id="946333"/>
    <lineage>
        <taxon>Bacteria</taxon>
        <taxon>Pseudomonadati</taxon>
        <taxon>Pseudomonadota</taxon>
        <taxon>Betaproteobacteria</taxon>
        <taxon>Burkholderiales</taxon>
        <taxon>Sphaerotilaceae</taxon>
        <taxon>Piscinibacter</taxon>
    </lineage>
</organism>
<dbReference type="InterPro" id="IPR051686">
    <property type="entry name" value="Lipoprotein_DolP"/>
</dbReference>
<dbReference type="PROSITE" id="PS51257">
    <property type="entry name" value="PROKAR_LIPOPROTEIN"/>
    <property type="match status" value="1"/>
</dbReference>
<dbReference type="Proteomes" id="UP000193427">
    <property type="component" value="Chromosome"/>
</dbReference>
<dbReference type="Pfam" id="PF04972">
    <property type="entry name" value="BON"/>
    <property type="match status" value="2"/>
</dbReference>
<dbReference type="KEGG" id="rgu:A4W93_28065"/>
<dbReference type="InterPro" id="IPR007055">
    <property type="entry name" value="BON_dom"/>
</dbReference>
<gene>
    <name evidence="1" type="ORF">A4W93_28065</name>
</gene>
<proteinExistence type="predicted"/>
<reference evidence="1 2" key="1">
    <citation type="submission" date="2016-04" db="EMBL/GenBank/DDBJ databases">
        <title>Complete genome sequence of natural rubber-degrading, novel Gram-negative bacterium, Rhizobacter gummiphilus strain NS21.</title>
        <authorList>
            <person name="Tabata M."/>
            <person name="Kasai D."/>
            <person name="Fukuda M."/>
        </authorList>
    </citation>
    <scope>NUCLEOTIDE SEQUENCE [LARGE SCALE GENOMIC DNA]</scope>
    <source>
        <strain evidence="1 2">NS21</strain>
    </source>
</reference>
<dbReference type="InterPro" id="IPR014004">
    <property type="entry name" value="Transpt-assoc_nodulatn_dom_bac"/>
</dbReference>
<dbReference type="OrthoDB" id="5294487at2"/>
<dbReference type="PANTHER" id="PTHR34606">
    <property type="entry name" value="BON DOMAIN-CONTAINING PROTEIN"/>
    <property type="match status" value="1"/>
</dbReference>
<dbReference type="RefSeq" id="WP_085753765.1">
    <property type="nucleotide sequence ID" value="NZ_BSPR01000017.1"/>
</dbReference>
<dbReference type="STRING" id="946333.A4W93_28065"/>
<dbReference type="AlphaFoldDB" id="A0A1W6LGU8"/>
<evidence type="ECO:0000313" key="2">
    <source>
        <dbReference type="Proteomes" id="UP000193427"/>
    </source>
</evidence>
<sequence>MTGTSFRLGAIAATLAIATTLSTLSGCAAIVVGGAVVGGTLMATDRRSSGTQVDDQTIELKAGGRIKEAIGDRGHINVTSYNRIALITGEVPTEADRVAVEQAIARIDNVRSTVNELMVGFSSSLTARSNDTLVSTKVKATLVDAGDVSASAFKIVTERNIVYLMGRVTEAEASRAVDLTSRISGVQKVVRVFEIVTPAELATLQPLGPPTNTAKPASNKP</sequence>
<keyword evidence="2" id="KW-1185">Reference proteome</keyword>
<dbReference type="SMART" id="SM00749">
    <property type="entry name" value="BON"/>
    <property type="match status" value="2"/>
</dbReference>
<dbReference type="PANTHER" id="PTHR34606:SF4">
    <property type="entry name" value="OUTER MEMBRANE LIPOPROTEIN DOLP"/>
    <property type="match status" value="1"/>
</dbReference>
<protein>
    <submittedName>
        <fullName evidence="1">Transporter</fullName>
    </submittedName>
</protein>
<dbReference type="PROSITE" id="PS50914">
    <property type="entry name" value="BON"/>
    <property type="match status" value="1"/>
</dbReference>
<name>A0A1W6LGU8_9BURK</name>
<dbReference type="EMBL" id="CP015118">
    <property type="protein sequence ID" value="ARN23443.1"/>
    <property type="molecule type" value="Genomic_DNA"/>
</dbReference>